<dbReference type="KEGG" id="vhl:BME96_10040"/>
<gene>
    <name evidence="1" type="ORF">BME96_10040</name>
</gene>
<sequence>MVQDRGNIKWSSMMLPEHAELLKTMWAEDKKKARPLLDEQEKERLNEVIVLALKNQKIITVSAYHNNMIINYSGVIKKIDEINNKILLQNGENYSIPIMDIVDAR</sequence>
<dbReference type="AlphaFoldDB" id="A0AAC9J0W5"/>
<proteinExistence type="predicted"/>
<dbReference type="RefSeq" id="WP_071649011.1">
    <property type="nucleotide sequence ID" value="NZ_CP017962.1"/>
</dbReference>
<dbReference type="EMBL" id="CP017962">
    <property type="protein sequence ID" value="APC48492.1"/>
    <property type="molecule type" value="Genomic_DNA"/>
</dbReference>
<dbReference type="InterPro" id="IPR014962">
    <property type="entry name" value="YolD"/>
</dbReference>
<dbReference type="Proteomes" id="UP000182945">
    <property type="component" value="Chromosome"/>
</dbReference>
<name>A0AAC9J0W5_VIRHA</name>
<protein>
    <recommendedName>
        <fullName evidence="3">YolD-like family protein</fullName>
    </recommendedName>
</protein>
<accession>A0AAC9J0W5</accession>
<dbReference type="PANTHER" id="PTHR40051:SF1">
    <property type="entry name" value="YOLD-LIKE FAMILY PROTEIN"/>
    <property type="match status" value="1"/>
</dbReference>
<reference evidence="1 2" key="1">
    <citation type="submission" date="2016-11" db="EMBL/GenBank/DDBJ databases">
        <title>Complete genome sequencing of Virgibacillus halodenitrificans PDB-F2.</title>
        <authorList>
            <person name="Sun Z."/>
            <person name="Zhou Y."/>
            <person name="Li H."/>
        </authorList>
    </citation>
    <scope>NUCLEOTIDE SEQUENCE [LARGE SCALE GENOMIC DNA]</scope>
    <source>
        <strain evidence="1 2">PDB-F2</strain>
    </source>
</reference>
<organism evidence="1 2">
    <name type="scientific">Virgibacillus halodenitrificans</name>
    <name type="common">Bacillus halodenitrificans</name>
    <dbReference type="NCBI Taxonomy" id="1482"/>
    <lineage>
        <taxon>Bacteria</taxon>
        <taxon>Bacillati</taxon>
        <taxon>Bacillota</taxon>
        <taxon>Bacilli</taxon>
        <taxon>Bacillales</taxon>
        <taxon>Bacillaceae</taxon>
        <taxon>Virgibacillus</taxon>
    </lineage>
</organism>
<evidence type="ECO:0008006" key="3">
    <source>
        <dbReference type="Google" id="ProtNLM"/>
    </source>
</evidence>
<evidence type="ECO:0000313" key="1">
    <source>
        <dbReference type="EMBL" id="APC48492.1"/>
    </source>
</evidence>
<evidence type="ECO:0000313" key="2">
    <source>
        <dbReference type="Proteomes" id="UP000182945"/>
    </source>
</evidence>
<dbReference type="Pfam" id="PF08863">
    <property type="entry name" value="YolD"/>
    <property type="match status" value="1"/>
</dbReference>
<dbReference type="PANTHER" id="PTHR40051">
    <property type="entry name" value="IG HYPOTHETICAL 15966"/>
    <property type="match status" value="1"/>
</dbReference>
<dbReference type="GeneID" id="71514733"/>